<name>A0A9N9B3R2_9GLOM</name>
<evidence type="ECO:0000313" key="3">
    <source>
        <dbReference type="Proteomes" id="UP000789405"/>
    </source>
</evidence>
<evidence type="ECO:0000256" key="1">
    <source>
        <dbReference type="SAM" id="MobiDB-lite"/>
    </source>
</evidence>
<proteinExistence type="predicted"/>
<accession>A0A9N9B3R2</accession>
<protein>
    <submittedName>
        <fullName evidence="2">4365_t:CDS:1</fullName>
    </submittedName>
</protein>
<keyword evidence="3" id="KW-1185">Reference proteome</keyword>
<sequence>MINIEEENPENQYATIQQMLEVVEDSSSDDNHSDESASEKEF</sequence>
<evidence type="ECO:0000313" key="2">
    <source>
        <dbReference type="EMBL" id="CAG8554614.1"/>
    </source>
</evidence>
<feature type="region of interest" description="Disordered" evidence="1">
    <location>
        <begin position="23"/>
        <end position="42"/>
    </location>
</feature>
<dbReference type="Proteomes" id="UP000789405">
    <property type="component" value="Unassembled WGS sequence"/>
</dbReference>
<gene>
    <name evidence="2" type="ORF">DERYTH_LOCUS5437</name>
</gene>
<dbReference type="EMBL" id="CAJVPY010002271">
    <property type="protein sequence ID" value="CAG8554614.1"/>
    <property type="molecule type" value="Genomic_DNA"/>
</dbReference>
<dbReference type="AlphaFoldDB" id="A0A9N9B3R2"/>
<organism evidence="2 3">
    <name type="scientific">Dentiscutata erythropus</name>
    <dbReference type="NCBI Taxonomy" id="1348616"/>
    <lineage>
        <taxon>Eukaryota</taxon>
        <taxon>Fungi</taxon>
        <taxon>Fungi incertae sedis</taxon>
        <taxon>Mucoromycota</taxon>
        <taxon>Glomeromycotina</taxon>
        <taxon>Glomeromycetes</taxon>
        <taxon>Diversisporales</taxon>
        <taxon>Gigasporaceae</taxon>
        <taxon>Dentiscutata</taxon>
    </lineage>
</organism>
<feature type="compositionally biased region" description="Basic and acidic residues" evidence="1">
    <location>
        <begin position="29"/>
        <end position="42"/>
    </location>
</feature>
<comment type="caution">
    <text evidence="2">The sequence shown here is derived from an EMBL/GenBank/DDBJ whole genome shotgun (WGS) entry which is preliminary data.</text>
</comment>
<reference evidence="2" key="1">
    <citation type="submission" date="2021-06" db="EMBL/GenBank/DDBJ databases">
        <authorList>
            <person name="Kallberg Y."/>
            <person name="Tangrot J."/>
            <person name="Rosling A."/>
        </authorList>
    </citation>
    <scope>NUCLEOTIDE SEQUENCE</scope>
    <source>
        <strain evidence="2">MA453B</strain>
    </source>
</reference>